<evidence type="ECO:0000256" key="5">
    <source>
        <dbReference type="ARBA" id="ARBA00022989"/>
    </source>
</evidence>
<protein>
    <recommendedName>
        <fullName evidence="7">Anti-sigma-E factor RseA</fullName>
    </recommendedName>
    <alternativeName>
        <fullName evidence="7">Regulator of SigE</fullName>
    </alternativeName>
    <alternativeName>
        <fullName evidence="7">Sigma-E anti-sigma factor RseA</fullName>
    </alternativeName>
    <alternativeName>
        <fullName evidence="7">Sigma-E factor negative regulatory protein</fullName>
    </alternativeName>
</protein>
<evidence type="ECO:0000256" key="4">
    <source>
        <dbReference type="ARBA" id="ARBA00022692"/>
    </source>
</evidence>
<comment type="caution">
    <text evidence="10">The sequence shown here is derived from an EMBL/GenBank/DDBJ whole genome shotgun (WGS) entry which is preliminary data.</text>
</comment>
<evidence type="ECO:0000256" key="1">
    <source>
        <dbReference type="ARBA" id="ARBA00004162"/>
    </source>
</evidence>
<dbReference type="Gene3D" id="1.10.10.880">
    <property type="entry name" value="Anti sigma-E protein RseA, N-terminal domain"/>
    <property type="match status" value="1"/>
</dbReference>
<proteinExistence type="inferred from homology"/>
<dbReference type="InterPro" id="IPR026279">
    <property type="entry name" value="RseA"/>
</dbReference>
<evidence type="ECO:0000259" key="8">
    <source>
        <dbReference type="Pfam" id="PF03872"/>
    </source>
</evidence>
<dbReference type="SUPFAM" id="SSF89069">
    <property type="entry name" value="N-terminal, cytoplasmic domain of anti-sigmaE factor RseA"/>
    <property type="match status" value="1"/>
</dbReference>
<dbReference type="PIRSF" id="PIRSF016938">
    <property type="entry name" value="RseA"/>
    <property type="match status" value="1"/>
</dbReference>
<keyword evidence="6 7" id="KW-0472">Membrane</keyword>
<dbReference type="Proteomes" id="UP001521137">
    <property type="component" value="Unassembled WGS sequence"/>
</dbReference>
<feature type="domain" description="Anti sigma-E protein RseA N-terminal" evidence="8">
    <location>
        <begin position="6"/>
        <end position="79"/>
    </location>
</feature>
<comment type="function">
    <text evidence="7">An anti-sigma factor for extracytoplasmic function (ECF) sigma factor sigma-E (RpoE). ECF sigma factors are held in an inactive form by an anti-sigma factor until released by regulated intramembrane proteolysis (RIP). RIP occurs when an extracytoplasmic signal triggers a concerted proteolytic cascade to transmit information and elicit cellular responses. The membrane-spanning regulatory substrate protein is first cut periplasmically (site-1 protease, S1P, DegS), then within the membrane itself (site-2 protease, S2P, RseP), while cytoplasmic proteases finish degrading the anti-sigma factor, liberating sigma-E.</text>
</comment>
<evidence type="ECO:0000256" key="7">
    <source>
        <dbReference type="PIRNR" id="PIRNR016938"/>
    </source>
</evidence>
<dbReference type="InterPro" id="IPR005572">
    <property type="entry name" value="Anti-sigma_E_RseA_N"/>
</dbReference>
<dbReference type="InterPro" id="IPR036147">
    <property type="entry name" value="Anti-sigma_E_RseA_N_sf"/>
</dbReference>
<organism evidence="10 11">
    <name type="scientific">Paraglaciecola algarum</name>
    <dbReference type="NCBI Taxonomy" id="3050085"/>
    <lineage>
        <taxon>Bacteria</taxon>
        <taxon>Pseudomonadati</taxon>
        <taxon>Pseudomonadota</taxon>
        <taxon>Gammaproteobacteria</taxon>
        <taxon>Alteromonadales</taxon>
        <taxon>Alteromonadaceae</taxon>
        <taxon>Paraglaciecola</taxon>
    </lineage>
</organism>
<name>A0ABS9D0U2_9ALTE</name>
<keyword evidence="11" id="KW-1185">Reference proteome</keyword>
<dbReference type="InterPro" id="IPR005573">
    <property type="entry name" value="Anti-sigma_E_RseA_C"/>
</dbReference>
<dbReference type="InterPro" id="IPR052383">
    <property type="entry name" value="Anti-sigma-E_RseA-like"/>
</dbReference>
<comment type="subunit">
    <text evidence="7">Interacts 1:1 with ECF RNA polymerase sigma-E (RpoE); this inhibits the interaction of sigma-E with the RNA polymerase catalytic core and leads to a decreased expression of sigma-E-regulated genes. Interacts with RseB.</text>
</comment>
<dbReference type="Pfam" id="PF03872">
    <property type="entry name" value="RseA_N"/>
    <property type="match status" value="1"/>
</dbReference>
<dbReference type="PANTHER" id="PTHR38104">
    <property type="match status" value="1"/>
</dbReference>
<evidence type="ECO:0000313" key="10">
    <source>
        <dbReference type="EMBL" id="MCF2946546.1"/>
    </source>
</evidence>
<keyword evidence="7" id="KW-0997">Cell inner membrane</keyword>
<evidence type="ECO:0000259" key="9">
    <source>
        <dbReference type="Pfam" id="PF03873"/>
    </source>
</evidence>
<feature type="domain" description="Anti sigma-E protein RseA C-terminal" evidence="9">
    <location>
        <begin position="131"/>
        <end position="172"/>
    </location>
</feature>
<dbReference type="PANTHER" id="PTHR38104:SF1">
    <property type="entry name" value="ANTI-SIGMA-E FACTOR RSEA"/>
    <property type="match status" value="1"/>
</dbReference>
<keyword evidence="5" id="KW-1133">Transmembrane helix</keyword>
<dbReference type="CDD" id="cd16328">
    <property type="entry name" value="RseA_N"/>
    <property type="match status" value="1"/>
</dbReference>
<sequence>MSQKFENLSALIDGEQLSSDDVIEAVKGDADLMQKWKSYHLIRDGLRKELPTELNFDIAANVAQALENEPAILAPKKTWRELPLVSSVIPFAKQGGQMAVAASVAVAMILGVQQMNQTDVEQPFNAAPPILGIKGGLSPVSFEQTRTAPKTDAIEQKRRIQAYLIDHKEQMRFKTFQAPVVDSDVLPIEETPINEGAESDIVESTPE</sequence>
<comment type="similarity">
    <text evidence="2 7">Belongs to the RseA family.</text>
</comment>
<accession>A0ABS9D0U2</accession>
<reference evidence="10 11" key="1">
    <citation type="submission" date="2022-01" db="EMBL/GenBank/DDBJ databases">
        <title>Paraglaciecola sp. G1-23.</title>
        <authorList>
            <person name="Jin M.S."/>
            <person name="Han D.M."/>
            <person name="Kim H.M."/>
            <person name="Jeon C.O."/>
        </authorList>
    </citation>
    <scope>NUCLEOTIDE SEQUENCE [LARGE SCALE GENOMIC DNA]</scope>
    <source>
        <strain evidence="10 11">G1-23</strain>
    </source>
</reference>
<evidence type="ECO:0000256" key="6">
    <source>
        <dbReference type="ARBA" id="ARBA00023136"/>
    </source>
</evidence>
<dbReference type="Pfam" id="PF03873">
    <property type="entry name" value="RseA_C"/>
    <property type="match status" value="1"/>
</dbReference>
<evidence type="ECO:0000256" key="3">
    <source>
        <dbReference type="ARBA" id="ARBA00022475"/>
    </source>
</evidence>
<evidence type="ECO:0000313" key="11">
    <source>
        <dbReference type="Proteomes" id="UP001521137"/>
    </source>
</evidence>
<evidence type="ECO:0000256" key="2">
    <source>
        <dbReference type="ARBA" id="ARBA00005837"/>
    </source>
</evidence>
<keyword evidence="3 7" id="KW-1003">Cell membrane</keyword>
<dbReference type="RefSeq" id="WP_235310076.1">
    <property type="nucleotide sequence ID" value="NZ_JAKGAS010000001.1"/>
</dbReference>
<comment type="subcellular location">
    <subcellularLocation>
        <location evidence="7">Cell inner membrane</location>
    </subcellularLocation>
    <subcellularLocation>
        <location evidence="1">Cell membrane</location>
        <topology evidence="1">Single-pass membrane protein</topology>
    </subcellularLocation>
</comment>
<gene>
    <name evidence="10" type="ORF">L0668_00355</name>
</gene>
<keyword evidence="4" id="KW-0812">Transmembrane</keyword>
<dbReference type="EMBL" id="JAKGAS010000001">
    <property type="protein sequence ID" value="MCF2946546.1"/>
    <property type="molecule type" value="Genomic_DNA"/>
</dbReference>